<dbReference type="SUPFAM" id="SSF55729">
    <property type="entry name" value="Acyl-CoA N-acyltransferases (Nat)"/>
    <property type="match status" value="1"/>
</dbReference>
<sequence length="176" mass="19601">MILRPAIPDDVPNLVRMGRDSFNHAFAHLYRPEDLAEFLGEVHAEGAVLEEVTGEECCHCLAEVDGELVGYCKMRYPGSFGEYSDARNPITLSQLYTTPARTGEGIGAALMEWAIGHASALGCDAIQLSVYAENFGAQRFYQRYGFGKIADITFKVGNHIDPEFLYEMRLEEEKKA</sequence>
<evidence type="ECO:0000259" key="3">
    <source>
        <dbReference type="PROSITE" id="PS51186"/>
    </source>
</evidence>
<comment type="caution">
    <text evidence="4">The sequence shown here is derived from an EMBL/GenBank/DDBJ whole genome shotgun (WGS) entry which is preliminary data.</text>
</comment>
<dbReference type="RefSeq" id="WP_354145140.1">
    <property type="nucleotide sequence ID" value="NZ_JAZDQV010000009.1"/>
</dbReference>
<feature type="domain" description="N-acetyltransferase" evidence="3">
    <location>
        <begin position="1"/>
        <end position="171"/>
    </location>
</feature>
<dbReference type="InterPro" id="IPR000182">
    <property type="entry name" value="GNAT_dom"/>
</dbReference>
<evidence type="ECO:0000313" key="5">
    <source>
        <dbReference type="Proteomes" id="UP001343492"/>
    </source>
</evidence>
<dbReference type="PANTHER" id="PTHR43877">
    <property type="entry name" value="AMINOALKYLPHOSPHONATE N-ACETYLTRANSFERASE-RELATED-RELATED"/>
    <property type="match status" value="1"/>
</dbReference>
<evidence type="ECO:0000256" key="2">
    <source>
        <dbReference type="ARBA" id="ARBA00023315"/>
    </source>
</evidence>
<dbReference type="Pfam" id="PF00583">
    <property type="entry name" value="Acetyltransf_1"/>
    <property type="match status" value="1"/>
</dbReference>
<protein>
    <submittedName>
        <fullName evidence="4">GNAT family N-acetyltransferase</fullName>
    </submittedName>
</protein>
<dbReference type="EMBL" id="JAZDQV010000009">
    <property type="protein sequence ID" value="MEE1878036.1"/>
    <property type="molecule type" value="Genomic_DNA"/>
</dbReference>
<keyword evidence="1" id="KW-0808">Transferase</keyword>
<evidence type="ECO:0000313" key="4">
    <source>
        <dbReference type="EMBL" id="MEE1878036.1"/>
    </source>
</evidence>
<keyword evidence="2" id="KW-0012">Acyltransferase</keyword>
<dbReference type="Gene3D" id="3.40.630.30">
    <property type="match status" value="1"/>
</dbReference>
<keyword evidence="5" id="KW-1185">Reference proteome</keyword>
<reference evidence="4 5" key="1">
    <citation type="submission" date="2024-01" db="EMBL/GenBank/DDBJ databases">
        <title>The genome sequence of Erythrobacteraceae sp. strain 1XM1-14.</title>
        <authorList>
            <person name="Liu Y."/>
        </authorList>
    </citation>
    <scope>NUCLEOTIDE SEQUENCE [LARGE SCALE GENOMIC DNA]</scope>
    <source>
        <strain evidence="4 5">1XM1-14</strain>
    </source>
</reference>
<dbReference type="CDD" id="cd04301">
    <property type="entry name" value="NAT_SF"/>
    <property type="match status" value="1"/>
</dbReference>
<dbReference type="InterPro" id="IPR050832">
    <property type="entry name" value="Bact_Acetyltransf"/>
</dbReference>
<evidence type="ECO:0000256" key="1">
    <source>
        <dbReference type="ARBA" id="ARBA00022679"/>
    </source>
</evidence>
<dbReference type="PROSITE" id="PS51186">
    <property type="entry name" value="GNAT"/>
    <property type="match status" value="1"/>
</dbReference>
<dbReference type="Proteomes" id="UP001343492">
    <property type="component" value="Unassembled WGS sequence"/>
</dbReference>
<accession>A0ABU7GGL7</accession>
<organism evidence="4 5">
    <name type="scientific">Altererythrobacter litoralis</name>
    <dbReference type="NCBI Taxonomy" id="3113904"/>
    <lineage>
        <taxon>Bacteria</taxon>
        <taxon>Pseudomonadati</taxon>
        <taxon>Pseudomonadota</taxon>
        <taxon>Alphaproteobacteria</taxon>
        <taxon>Sphingomonadales</taxon>
        <taxon>Erythrobacteraceae</taxon>
        <taxon>Altererythrobacter</taxon>
    </lineage>
</organism>
<name>A0ABU7GGL7_9SPHN</name>
<gene>
    <name evidence="4" type="ORF">VRS74_10105</name>
</gene>
<proteinExistence type="predicted"/>
<dbReference type="InterPro" id="IPR016181">
    <property type="entry name" value="Acyl_CoA_acyltransferase"/>
</dbReference>